<feature type="compositionally biased region" description="Low complexity" evidence="2">
    <location>
        <begin position="87"/>
        <end position="98"/>
    </location>
</feature>
<proteinExistence type="predicted"/>
<dbReference type="GO" id="GO:0005576">
    <property type="term" value="C:extracellular region"/>
    <property type="evidence" value="ECO:0007669"/>
    <property type="project" value="InterPro"/>
</dbReference>
<feature type="compositionally biased region" description="Basic and acidic residues" evidence="2">
    <location>
        <begin position="50"/>
        <end position="59"/>
    </location>
</feature>
<dbReference type="OrthoDB" id="2142040at2759"/>
<dbReference type="InterPro" id="IPR036573">
    <property type="entry name" value="CBM_sf_5/12"/>
</dbReference>
<dbReference type="Gene3D" id="2.10.10.20">
    <property type="entry name" value="Carbohydrate-binding module superfamily 5/12"/>
    <property type="match status" value="1"/>
</dbReference>
<dbReference type="STRING" id="703135.A0A2A9NM05"/>
<keyword evidence="1" id="KW-0378">Hydrolase</keyword>
<feature type="region of interest" description="Disordered" evidence="2">
    <location>
        <begin position="30"/>
        <end position="109"/>
    </location>
</feature>
<dbReference type="GO" id="GO:0005975">
    <property type="term" value="P:carbohydrate metabolic process"/>
    <property type="evidence" value="ECO:0007669"/>
    <property type="project" value="InterPro"/>
</dbReference>
<dbReference type="CDD" id="cd12214">
    <property type="entry name" value="ChiA1_BD"/>
    <property type="match status" value="1"/>
</dbReference>
<dbReference type="EMBL" id="KZ301982">
    <property type="protein sequence ID" value="PFH52015.1"/>
    <property type="molecule type" value="Genomic_DNA"/>
</dbReference>
<dbReference type="InterPro" id="IPR006616">
    <property type="entry name" value="DM9_repeat"/>
</dbReference>
<reference evidence="4 5" key="1">
    <citation type="submission" date="2014-02" db="EMBL/GenBank/DDBJ databases">
        <title>Transposable element dynamics among asymbiotic and ectomycorrhizal Amanita fungi.</title>
        <authorList>
            <consortium name="DOE Joint Genome Institute"/>
            <person name="Hess J."/>
            <person name="Skrede I."/>
            <person name="Wolfe B."/>
            <person name="LaButti K."/>
            <person name="Ohm R.A."/>
            <person name="Grigoriev I.V."/>
            <person name="Pringle A."/>
        </authorList>
    </citation>
    <scope>NUCLEOTIDE SEQUENCE [LARGE SCALE GENOMIC DNA]</scope>
    <source>
        <strain evidence="4 5">SKay4041</strain>
    </source>
</reference>
<keyword evidence="5" id="KW-1185">Reference proteome</keyword>
<organism evidence="4 5">
    <name type="scientific">Amanita thiersii Skay4041</name>
    <dbReference type="NCBI Taxonomy" id="703135"/>
    <lineage>
        <taxon>Eukaryota</taxon>
        <taxon>Fungi</taxon>
        <taxon>Dikarya</taxon>
        <taxon>Basidiomycota</taxon>
        <taxon>Agaricomycotina</taxon>
        <taxon>Agaricomycetes</taxon>
        <taxon>Agaricomycetidae</taxon>
        <taxon>Agaricales</taxon>
        <taxon>Pluteineae</taxon>
        <taxon>Amanitaceae</taxon>
        <taxon>Amanita</taxon>
    </lineage>
</organism>
<evidence type="ECO:0000256" key="1">
    <source>
        <dbReference type="ARBA" id="ARBA00022801"/>
    </source>
</evidence>
<sequence>MVHPWQPGTQYNYDEVVEYQGHRYKIIQPHRSQSDWPPSFTPALWGMLSDDDRTYEGRQEQQQPMQYRPPADPPSQSAPQYGAGTTQQSSSQEKPQSSDNKDKKHWWSVNDDDKKKLEIGGGLLAGAAAIGAGIFAYKEHEKRQENKNSHQWAKENWMSEAQARTQNFRANGPQTPATWVLTHGKSIPQYAITISNDPFSMFSCRAYMDGGLQLGKASPEFQKGGVLGYKNDEIHVDEYEILLGDMRGLRWVSFTGRLNLSNLGARPVEGGRENDGTPLFIVRAYYKEAVHPGKTSEKLDGAYIPWGGAEKCVKQYEVLCYA</sequence>
<feature type="domain" description="Chitin-binding type-3" evidence="3">
    <location>
        <begin position="5"/>
        <end position="45"/>
    </location>
</feature>
<dbReference type="SMART" id="SM00696">
    <property type="entry name" value="DM9"/>
    <property type="match status" value="2"/>
</dbReference>
<protein>
    <submittedName>
        <fullName evidence="4">Carbohydrate-binding module family 12 protein</fullName>
    </submittedName>
</protein>
<dbReference type="Proteomes" id="UP000242287">
    <property type="component" value="Unassembled WGS sequence"/>
</dbReference>
<dbReference type="PANTHER" id="PTHR31649">
    <property type="entry name" value="AGAP009604-PA"/>
    <property type="match status" value="1"/>
</dbReference>
<dbReference type="Pfam" id="PF11901">
    <property type="entry name" value="DM9"/>
    <property type="match status" value="1"/>
</dbReference>
<dbReference type="InterPro" id="IPR003610">
    <property type="entry name" value="CBM5/12"/>
</dbReference>
<dbReference type="SUPFAM" id="SSF51055">
    <property type="entry name" value="Carbohydrate binding domain"/>
    <property type="match status" value="1"/>
</dbReference>
<evidence type="ECO:0000313" key="4">
    <source>
        <dbReference type="EMBL" id="PFH52015.1"/>
    </source>
</evidence>
<dbReference type="GO" id="GO:0004553">
    <property type="term" value="F:hydrolase activity, hydrolyzing O-glycosyl compounds"/>
    <property type="evidence" value="ECO:0007669"/>
    <property type="project" value="InterPro"/>
</dbReference>
<evidence type="ECO:0000313" key="5">
    <source>
        <dbReference type="Proteomes" id="UP000242287"/>
    </source>
</evidence>
<dbReference type="Pfam" id="PF02839">
    <property type="entry name" value="CBM_5_12"/>
    <property type="match status" value="1"/>
</dbReference>
<name>A0A2A9NM05_9AGAR</name>
<dbReference type="AlphaFoldDB" id="A0A2A9NM05"/>
<evidence type="ECO:0000259" key="3">
    <source>
        <dbReference type="Pfam" id="PF02839"/>
    </source>
</evidence>
<dbReference type="GO" id="GO:0030246">
    <property type="term" value="F:carbohydrate binding"/>
    <property type="evidence" value="ECO:0007669"/>
    <property type="project" value="InterPro"/>
</dbReference>
<evidence type="ECO:0000256" key="2">
    <source>
        <dbReference type="SAM" id="MobiDB-lite"/>
    </source>
</evidence>
<gene>
    <name evidence="4" type="ORF">AMATHDRAFT_2504</name>
</gene>
<dbReference type="PANTHER" id="PTHR31649:SF1">
    <property type="entry name" value="FARNESOIC ACID O-METHYL TRANSFERASE DOMAIN-CONTAINING PROTEIN"/>
    <property type="match status" value="1"/>
</dbReference>
<accession>A0A2A9NM05</accession>